<dbReference type="Proteomes" id="UP000017836">
    <property type="component" value="Unassembled WGS sequence"/>
</dbReference>
<reference evidence="2" key="1">
    <citation type="journal article" date="2013" name="Science">
        <title>The Amborella genome and the evolution of flowering plants.</title>
        <authorList>
            <consortium name="Amborella Genome Project"/>
        </authorList>
    </citation>
    <scope>NUCLEOTIDE SEQUENCE [LARGE SCALE GENOMIC DNA]</scope>
</reference>
<gene>
    <name evidence="1" type="ORF">AMTR_s00056p00222980</name>
</gene>
<keyword evidence="2" id="KW-1185">Reference proteome</keyword>
<organism evidence="1 2">
    <name type="scientific">Amborella trichopoda</name>
    <dbReference type="NCBI Taxonomy" id="13333"/>
    <lineage>
        <taxon>Eukaryota</taxon>
        <taxon>Viridiplantae</taxon>
        <taxon>Streptophyta</taxon>
        <taxon>Embryophyta</taxon>
        <taxon>Tracheophyta</taxon>
        <taxon>Spermatophyta</taxon>
        <taxon>Magnoliopsida</taxon>
        <taxon>Amborellales</taxon>
        <taxon>Amborellaceae</taxon>
        <taxon>Amborella</taxon>
    </lineage>
</organism>
<evidence type="ECO:0008006" key="3">
    <source>
        <dbReference type="Google" id="ProtNLM"/>
    </source>
</evidence>
<evidence type="ECO:0000313" key="1">
    <source>
        <dbReference type="EMBL" id="ERN15276.1"/>
    </source>
</evidence>
<evidence type="ECO:0000313" key="2">
    <source>
        <dbReference type="Proteomes" id="UP000017836"/>
    </source>
</evidence>
<dbReference type="HOGENOM" id="CLU_2545666_0_0_1"/>
<protein>
    <recommendedName>
        <fullName evidence="3">Retrotransposon Copia-like N-terminal domain-containing protein</fullName>
    </recommendedName>
</protein>
<proteinExistence type="predicted"/>
<name>U5CQ18_AMBTC</name>
<dbReference type="AlphaFoldDB" id="U5CQ18"/>
<dbReference type="Gramene" id="ERN15276">
    <property type="protein sequence ID" value="ERN15276"/>
    <property type="gene ID" value="AMTR_s00056p00222980"/>
</dbReference>
<sequence length="83" mass="9367">MNLSSPEPNNESINEQKTKYAKWKRSNRMSLMIMKGSISKTIRGAIPDEDNAESFVSKLQEQFVFPTKSLANALMTKLLTTSL</sequence>
<accession>U5CQ18</accession>
<dbReference type="EMBL" id="KI392510">
    <property type="protein sequence ID" value="ERN15276.1"/>
    <property type="molecule type" value="Genomic_DNA"/>
</dbReference>